<gene>
    <name evidence="3" type="primary">atzF</name>
    <name evidence="3" type="ORF">GCM10009097_34520</name>
</gene>
<evidence type="ECO:0000259" key="1">
    <source>
        <dbReference type="Pfam" id="PF01425"/>
    </source>
</evidence>
<accession>A0ABP3M9L7</accession>
<dbReference type="Gene3D" id="1.20.58.1700">
    <property type="match status" value="1"/>
</dbReference>
<sequence>MRGWTISDWLDAYRDGAQPARLLGELLESLAGPDPAWISIASPEVLQAQLAALESRLRSVDGNIDKLPLYGVPFAAKDNIDAVGFATTAGCPAFAYTPAQNATLIARLAQAGAILIGKTNLDQFATGLVGVRSPYGIPENAFDPEYISGGSSSGSASVVARGIVPFSLGTDTAGSGRVPAGLNNIVGLKPTRGAFSNTGVVPACRTLDCVSVFSTTVEDAVRVHDVAASLDLADGLSRAAPAGSATWRLPAAPRFAIPAVPEFFGDDLSDQAFKAAVAHIEARGATCVPVDFSVFDDVAALLYDGPWVAERYAAIRAFAAGHETDIHPVVRDVIFKARDFSAADAFDGIYRLADLKRRADTLLAQFDALLVPTAPTHYRIAELLADPIRLNSNLGKYTNFVNLLDWSAVAVPANLREDGLPFGITLIGDAWRERALAGFAASWHEATGLTRGATGLPLAAGRIPAAGSADLDTTGESIRVAVVGAHLRGMPLNHELTSRAARFVESTTTAANYRLYALANTTPPKPGLVRADHGAPIRVELWDVPAAAFGSFVAGVPAPLGIGTLTLADGRQVKGFICEPYALDDASDITEFGGWASYLDSRRPSNEPSRS</sequence>
<feature type="domain" description="Amidase" evidence="1">
    <location>
        <begin position="51"/>
        <end position="436"/>
    </location>
</feature>
<evidence type="ECO:0000259" key="2">
    <source>
        <dbReference type="Pfam" id="PF21986"/>
    </source>
</evidence>
<dbReference type="InterPro" id="IPR036928">
    <property type="entry name" value="AS_sf"/>
</dbReference>
<dbReference type="RefSeq" id="WP_087837483.1">
    <property type="nucleotide sequence ID" value="NZ_BAAAEN010000013.1"/>
</dbReference>
<dbReference type="Gene3D" id="3.90.1300.10">
    <property type="entry name" value="Amidase signature (AS) domain"/>
    <property type="match status" value="1"/>
</dbReference>
<dbReference type="PANTHER" id="PTHR11895">
    <property type="entry name" value="TRANSAMIDASE"/>
    <property type="match status" value="1"/>
</dbReference>
<evidence type="ECO:0000313" key="3">
    <source>
        <dbReference type="EMBL" id="GAA0514166.1"/>
    </source>
</evidence>
<keyword evidence="4" id="KW-1185">Reference proteome</keyword>
<dbReference type="InterPro" id="IPR023631">
    <property type="entry name" value="Amidase_dom"/>
</dbReference>
<feature type="domain" description="Allophanate hydrolase C-terminal" evidence="2">
    <location>
        <begin position="478"/>
        <end position="599"/>
    </location>
</feature>
<dbReference type="InterPro" id="IPR053844">
    <property type="entry name" value="AH_C"/>
</dbReference>
<dbReference type="Proteomes" id="UP001501706">
    <property type="component" value="Unassembled WGS sequence"/>
</dbReference>
<dbReference type="NCBIfam" id="TIGR02713">
    <property type="entry name" value="allophanate_hyd"/>
    <property type="match status" value="1"/>
</dbReference>
<keyword evidence="3" id="KW-0378">Hydrolase</keyword>
<dbReference type="Pfam" id="PF21986">
    <property type="entry name" value="AH_C"/>
    <property type="match status" value="1"/>
</dbReference>
<dbReference type="Pfam" id="PF01425">
    <property type="entry name" value="Amidase"/>
    <property type="match status" value="1"/>
</dbReference>
<dbReference type="SUPFAM" id="SSF75304">
    <property type="entry name" value="Amidase signature (AS) enzymes"/>
    <property type="match status" value="1"/>
</dbReference>
<evidence type="ECO:0000313" key="4">
    <source>
        <dbReference type="Proteomes" id="UP001501706"/>
    </source>
</evidence>
<dbReference type="EMBL" id="BAAAEN010000013">
    <property type="protein sequence ID" value="GAA0514166.1"/>
    <property type="molecule type" value="Genomic_DNA"/>
</dbReference>
<proteinExistence type="predicted"/>
<name>A0ABP3M9L7_9BURK</name>
<dbReference type="PANTHER" id="PTHR11895:SF169">
    <property type="entry name" value="GLUTAMYL-TRNA(GLN) AMIDOTRANSFERASE"/>
    <property type="match status" value="1"/>
</dbReference>
<comment type="caution">
    <text evidence="3">The sequence shown here is derived from an EMBL/GenBank/DDBJ whole genome shotgun (WGS) entry which is preliminary data.</text>
</comment>
<dbReference type="Gene3D" id="3.10.490.10">
    <property type="entry name" value="Gamma-glutamyl cyclotransferase-like"/>
    <property type="match status" value="1"/>
</dbReference>
<dbReference type="GO" id="GO:0016787">
    <property type="term" value="F:hydrolase activity"/>
    <property type="evidence" value="ECO:0007669"/>
    <property type="project" value="UniProtKB-KW"/>
</dbReference>
<reference evidence="4" key="1">
    <citation type="journal article" date="2019" name="Int. J. Syst. Evol. Microbiol.">
        <title>The Global Catalogue of Microorganisms (GCM) 10K type strain sequencing project: providing services to taxonomists for standard genome sequencing and annotation.</title>
        <authorList>
            <consortium name="The Broad Institute Genomics Platform"/>
            <consortium name="The Broad Institute Genome Sequencing Center for Infectious Disease"/>
            <person name="Wu L."/>
            <person name="Ma J."/>
        </authorList>
    </citation>
    <scope>NUCLEOTIDE SEQUENCE [LARGE SCALE GENOMIC DNA]</scope>
    <source>
        <strain evidence="4">JCM 14330</strain>
    </source>
</reference>
<dbReference type="InterPro" id="IPR000120">
    <property type="entry name" value="Amidase"/>
</dbReference>
<dbReference type="NCBIfam" id="NF006043">
    <property type="entry name" value="PRK08186.1"/>
    <property type="match status" value="1"/>
</dbReference>
<dbReference type="InterPro" id="IPR014085">
    <property type="entry name" value="Allophanate_hydrolase"/>
</dbReference>
<protein>
    <submittedName>
        <fullName evidence="3">Allophanate hydrolase</fullName>
    </submittedName>
</protein>
<organism evidence="3 4">
    <name type="scientific">Pigmentiphaga daeguensis</name>
    <dbReference type="NCBI Taxonomy" id="414049"/>
    <lineage>
        <taxon>Bacteria</taxon>
        <taxon>Pseudomonadati</taxon>
        <taxon>Pseudomonadota</taxon>
        <taxon>Betaproteobacteria</taxon>
        <taxon>Burkholderiales</taxon>
        <taxon>Alcaligenaceae</taxon>
        <taxon>Pigmentiphaga</taxon>
    </lineage>
</organism>